<keyword evidence="5" id="KW-1015">Disulfide bond</keyword>
<sequence>MWIRFDAFTLTICLTCCCSVEVLARQFSKCEFAQTLRNHFAEEEIAAWTCIAQFESEFKTDAINPSNSDGSSDHGIFQINDRYWCGRSSGSNACGVECAVLRQEDLTESIRCAQIVKDKQGFTAWAVWPRCKGQTATYLDECNDRSFLPPTIFDIQVRPANRGPGFNQTRITSALKSFQQARNQDLYPPYNSLNDSRSFNLSSIGAMDFIGGGRLNLGEKLSSGSTLGQPPLYQPVLSGLGGMNFLGGVQNSFFTVNGDQSQRNTYSSPGYLRNSGGMGFLGFPATRFSFGSGSQLPVAGPTRNAPPKLNNLRYSGLLNTMTLIGHAYDATTYPAPVKGLMFRRGQGILANQGAMNFLGGIQGIAFRRTLVQKPSRTVVLPPVRPVRIAAPQRVQQSFQAKINVNAPKVTNIQNSIPLAHFGTGSLLDQIAPNSPRTFTVQSTRLPPTNTRQLSQSAFNSNVQSRYPITTIPQSAHVKGPILSYSTGNIVFSLGAKGSGQAVQANMPGGYGGVSFTTRNGVMTMVKHYG</sequence>
<dbReference type="PROSITE" id="PS00128">
    <property type="entry name" value="GLYCOSYL_HYDROL_F22_1"/>
    <property type="match status" value="1"/>
</dbReference>
<proteinExistence type="inferred from homology"/>
<keyword evidence="8" id="KW-0732">Signal</keyword>
<dbReference type="PANTHER" id="PTHR11407:SF63">
    <property type="entry name" value="LYSOZYME C"/>
    <property type="match status" value="1"/>
</dbReference>
<evidence type="ECO:0000259" key="9">
    <source>
        <dbReference type="PROSITE" id="PS00128"/>
    </source>
</evidence>
<comment type="catalytic activity">
    <reaction evidence="1">
        <text>Hydrolysis of (1-&gt;4)-beta-linkages between N-acetylmuramic acid and N-acetyl-D-glucosamine residues in a peptidoglycan and between N-acetyl-D-glucosamine residues in chitodextrins.</text>
        <dbReference type="EC" id="3.2.1.17"/>
    </reaction>
</comment>
<evidence type="ECO:0000256" key="3">
    <source>
        <dbReference type="ARBA" id="ARBA00012732"/>
    </source>
</evidence>
<evidence type="ECO:0000256" key="5">
    <source>
        <dbReference type="ARBA" id="ARBA00023157"/>
    </source>
</evidence>
<evidence type="ECO:0000256" key="2">
    <source>
        <dbReference type="ARBA" id="ARBA00010859"/>
    </source>
</evidence>
<dbReference type="InterPro" id="IPR023346">
    <property type="entry name" value="Lysozyme-like_dom_sf"/>
</dbReference>
<dbReference type="PANTHER" id="PTHR11407">
    <property type="entry name" value="LYSOZYME C"/>
    <property type="match status" value="1"/>
</dbReference>
<dbReference type="InterPro" id="IPR019799">
    <property type="entry name" value="Glyco_hydro_22_CS"/>
</dbReference>
<dbReference type="PROSITE" id="PS51348">
    <property type="entry name" value="GLYCOSYL_HYDROL_F22_2"/>
    <property type="match status" value="1"/>
</dbReference>
<evidence type="ECO:0000256" key="4">
    <source>
        <dbReference type="ARBA" id="ARBA00022638"/>
    </source>
</evidence>
<name>A0AAJ6VY98_9ACAR</name>
<dbReference type="InterPro" id="IPR001916">
    <property type="entry name" value="Glyco_hydro_22"/>
</dbReference>
<dbReference type="Proteomes" id="UP000694867">
    <property type="component" value="Unplaced"/>
</dbReference>
<keyword evidence="4" id="KW-0081">Bacteriolytic enzyme</keyword>
<dbReference type="SMART" id="SM00263">
    <property type="entry name" value="LYZ1"/>
    <property type="match status" value="1"/>
</dbReference>
<dbReference type="GO" id="GO:0031640">
    <property type="term" value="P:killing of cells of another organism"/>
    <property type="evidence" value="ECO:0007669"/>
    <property type="project" value="UniProtKB-KW"/>
</dbReference>
<comment type="similarity">
    <text evidence="2 7">Belongs to the glycosyl hydrolase 22 family.</text>
</comment>
<dbReference type="GO" id="GO:0042742">
    <property type="term" value="P:defense response to bacterium"/>
    <property type="evidence" value="ECO:0007669"/>
    <property type="project" value="UniProtKB-KW"/>
</dbReference>
<dbReference type="RefSeq" id="XP_003743605.1">
    <property type="nucleotide sequence ID" value="XM_003743557.1"/>
</dbReference>
<evidence type="ECO:0000256" key="6">
    <source>
        <dbReference type="ARBA" id="ARBA00023295"/>
    </source>
</evidence>
<evidence type="ECO:0000256" key="8">
    <source>
        <dbReference type="SAM" id="SignalP"/>
    </source>
</evidence>
<feature type="domain" description="Glycosyl hydrolases family 22 (GH22)" evidence="9">
    <location>
        <begin position="94"/>
        <end position="112"/>
    </location>
</feature>
<gene>
    <name evidence="11" type="primary">LOC100908839</name>
</gene>
<evidence type="ECO:0000256" key="1">
    <source>
        <dbReference type="ARBA" id="ARBA00000632"/>
    </source>
</evidence>
<dbReference type="Pfam" id="PF00062">
    <property type="entry name" value="Lys"/>
    <property type="match status" value="1"/>
</dbReference>
<dbReference type="FunFam" id="1.10.530.10:FF:000001">
    <property type="entry name" value="Lysozyme C"/>
    <property type="match status" value="1"/>
</dbReference>
<feature type="signal peptide" evidence="8">
    <location>
        <begin position="1"/>
        <end position="24"/>
    </location>
</feature>
<keyword evidence="4" id="KW-0929">Antimicrobial</keyword>
<evidence type="ECO:0000313" key="10">
    <source>
        <dbReference type="Proteomes" id="UP000694867"/>
    </source>
</evidence>
<dbReference type="KEGG" id="goe:100908839"/>
<dbReference type="SUPFAM" id="SSF53955">
    <property type="entry name" value="Lysozyme-like"/>
    <property type="match status" value="1"/>
</dbReference>
<feature type="chain" id="PRO_5042513690" description="lysozyme" evidence="8">
    <location>
        <begin position="25"/>
        <end position="529"/>
    </location>
</feature>
<dbReference type="PRINTS" id="PR00135">
    <property type="entry name" value="LYZLACT"/>
</dbReference>
<accession>A0AAJ6VY98</accession>
<keyword evidence="6" id="KW-0326">Glycosidase</keyword>
<dbReference type="GeneID" id="100908839"/>
<dbReference type="CDD" id="cd16899">
    <property type="entry name" value="LYZ_C_invert"/>
    <property type="match status" value="1"/>
</dbReference>
<dbReference type="GO" id="GO:0003796">
    <property type="term" value="F:lysozyme activity"/>
    <property type="evidence" value="ECO:0007669"/>
    <property type="project" value="UniProtKB-EC"/>
</dbReference>
<evidence type="ECO:0000313" key="11">
    <source>
        <dbReference type="RefSeq" id="XP_003743605.1"/>
    </source>
</evidence>
<keyword evidence="6" id="KW-0378">Hydrolase</keyword>
<dbReference type="AlphaFoldDB" id="A0AAJ6VY98"/>
<keyword evidence="10" id="KW-1185">Reference proteome</keyword>
<organism evidence="10 11">
    <name type="scientific">Galendromus occidentalis</name>
    <name type="common">western predatory mite</name>
    <dbReference type="NCBI Taxonomy" id="34638"/>
    <lineage>
        <taxon>Eukaryota</taxon>
        <taxon>Metazoa</taxon>
        <taxon>Ecdysozoa</taxon>
        <taxon>Arthropoda</taxon>
        <taxon>Chelicerata</taxon>
        <taxon>Arachnida</taxon>
        <taxon>Acari</taxon>
        <taxon>Parasitiformes</taxon>
        <taxon>Mesostigmata</taxon>
        <taxon>Gamasina</taxon>
        <taxon>Phytoseioidea</taxon>
        <taxon>Phytoseiidae</taxon>
        <taxon>Typhlodrominae</taxon>
        <taxon>Galendromus</taxon>
    </lineage>
</organism>
<evidence type="ECO:0000256" key="7">
    <source>
        <dbReference type="RuleBase" id="RU004440"/>
    </source>
</evidence>
<protein>
    <recommendedName>
        <fullName evidence="3">lysozyme</fullName>
        <ecNumber evidence="3">3.2.1.17</ecNumber>
    </recommendedName>
</protein>
<dbReference type="EC" id="3.2.1.17" evidence="3"/>
<dbReference type="Gene3D" id="1.10.530.10">
    <property type="match status" value="1"/>
</dbReference>
<reference evidence="11" key="1">
    <citation type="submission" date="2025-08" db="UniProtKB">
        <authorList>
            <consortium name="RefSeq"/>
        </authorList>
    </citation>
    <scope>IDENTIFICATION</scope>
</reference>